<gene>
    <name evidence="3" type="ORF">GCM10025867_34120</name>
</gene>
<comment type="similarity">
    <text evidence="1 2">Belongs to the UPF0102 family.</text>
</comment>
<dbReference type="EMBL" id="AP027732">
    <property type="protein sequence ID" value="BDZ51171.1"/>
    <property type="molecule type" value="Genomic_DNA"/>
</dbReference>
<accession>A0ABN6Y281</accession>
<dbReference type="SUPFAM" id="SSF52980">
    <property type="entry name" value="Restriction endonuclease-like"/>
    <property type="match status" value="1"/>
</dbReference>
<dbReference type="Proteomes" id="UP001321486">
    <property type="component" value="Chromosome"/>
</dbReference>
<dbReference type="Pfam" id="PF02021">
    <property type="entry name" value="UPF0102"/>
    <property type="match status" value="1"/>
</dbReference>
<evidence type="ECO:0000256" key="1">
    <source>
        <dbReference type="ARBA" id="ARBA00006738"/>
    </source>
</evidence>
<organism evidence="3 4">
    <name type="scientific">Frondihabitans sucicola</name>
    <dbReference type="NCBI Taxonomy" id="1268041"/>
    <lineage>
        <taxon>Bacteria</taxon>
        <taxon>Bacillati</taxon>
        <taxon>Actinomycetota</taxon>
        <taxon>Actinomycetes</taxon>
        <taxon>Micrococcales</taxon>
        <taxon>Microbacteriaceae</taxon>
        <taxon>Frondihabitans</taxon>
    </lineage>
</organism>
<evidence type="ECO:0000256" key="2">
    <source>
        <dbReference type="HAMAP-Rule" id="MF_00048"/>
    </source>
</evidence>
<dbReference type="CDD" id="cd20736">
    <property type="entry name" value="PoNe_Nuclease"/>
    <property type="match status" value="1"/>
</dbReference>
<dbReference type="InterPro" id="IPR011335">
    <property type="entry name" value="Restrct_endonuc-II-like"/>
</dbReference>
<reference evidence="4" key="1">
    <citation type="journal article" date="2019" name="Int. J. Syst. Evol. Microbiol.">
        <title>The Global Catalogue of Microorganisms (GCM) 10K type strain sequencing project: providing services to taxonomists for standard genome sequencing and annotation.</title>
        <authorList>
            <consortium name="The Broad Institute Genomics Platform"/>
            <consortium name="The Broad Institute Genome Sequencing Center for Infectious Disease"/>
            <person name="Wu L."/>
            <person name="Ma J."/>
        </authorList>
    </citation>
    <scope>NUCLEOTIDE SEQUENCE [LARGE SCALE GENOMIC DNA]</scope>
    <source>
        <strain evidence="4">NBRC 108728</strain>
    </source>
</reference>
<dbReference type="PANTHER" id="PTHR34039">
    <property type="entry name" value="UPF0102 PROTEIN YRAN"/>
    <property type="match status" value="1"/>
</dbReference>
<evidence type="ECO:0000313" key="4">
    <source>
        <dbReference type="Proteomes" id="UP001321486"/>
    </source>
</evidence>
<dbReference type="InterPro" id="IPR003509">
    <property type="entry name" value="UPF0102_YraN-like"/>
</dbReference>
<evidence type="ECO:0000313" key="3">
    <source>
        <dbReference type="EMBL" id="BDZ51171.1"/>
    </source>
</evidence>
<dbReference type="RefSeq" id="WP_286344000.1">
    <property type="nucleotide sequence ID" value="NZ_AP027732.1"/>
</dbReference>
<keyword evidence="4" id="KW-1185">Reference proteome</keyword>
<name>A0ABN6Y281_9MICO</name>
<dbReference type="PANTHER" id="PTHR34039:SF1">
    <property type="entry name" value="UPF0102 PROTEIN YRAN"/>
    <property type="match status" value="1"/>
</dbReference>
<protein>
    <recommendedName>
        <fullName evidence="2">UPF0102 protein GCM10025867_34120</fullName>
    </recommendedName>
</protein>
<dbReference type="NCBIfam" id="NF009154">
    <property type="entry name" value="PRK12497.3-3"/>
    <property type="match status" value="1"/>
</dbReference>
<sequence>MTTNRELGIRGEQLAAEYLEGAGYRIIERNWRCRDGEIDIVAAIDDEVVVVEVKTRTGHGAGHPFEAVTPAKVVRLRRLALGWAHEHPLEGHRLRIDVVGVTVGGASGCEDGETVEHLRGVDA</sequence>
<proteinExistence type="inferred from homology"/>
<dbReference type="InterPro" id="IPR011856">
    <property type="entry name" value="tRNA_endonuc-like_dom_sf"/>
</dbReference>
<dbReference type="HAMAP" id="MF_00048">
    <property type="entry name" value="UPF0102"/>
    <property type="match status" value="1"/>
</dbReference>
<dbReference type="Gene3D" id="3.40.1350.10">
    <property type="match status" value="1"/>
</dbReference>